<dbReference type="KEGG" id="glz:GLAREA_05895"/>
<evidence type="ECO:0000313" key="3">
    <source>
        <dbReference type="Proteomes" id="UP000016922"/>
    </source>
</evidence>
<dbReference type="Proteomes" id="UP000016922">
    <property type="component" value="Unassembled WGS sequence"/>
</dbReference>
<dbReference type="PANTHER" id="PTHR33112:SF1">
    <property type="entry name" value="HETEROKARYON INCOMPATIBILITY DOMAIN-CONTAINING PROTEIN"/>
    <property type="match status" value="1"/>
</dbReference>
<dbReference type="HOGENOM" id="CLU_350225_0_0_1"/>
<feature type="domain" description="Heterokaryon incompatibility" evidence="1">
    <location>
        <begin position="296"/>
        <end position="439"/>
    </location>
</feature>
<dbReference type="eggNOG" id="KOG0504">
    <property type="taxonomic scope" value="Eukaryota"/>
</dbReference>
<organism evidence="2 3">
    <name type="scientific">Glarea lozoyensis (strain ATCC 20868 / MF5171)</name>
    <dbReference type="NCBI Taxonomy" id="1116229"/>
    <lineage>
        <taxon>Eukaryota</taxon>
        <taxon>Fungi</taxon>
        <taxon>Dikarya</taxon>
        <taxon>Ascomycota</taxon>
        <taxon>Pezizomycotina</taxon>
        <taxon>Leotiomycetes</taxon>
        <taxon>Helotiales</taxon>
        <taxon>Helotiaceae</taxon>
        <taxon>Glarea</taxon>
    </lineage>
</organism>
<proteinExistence type="predicted"/>
<dbReference type="EMBL" id="KE145358">
    <property type="protein sequence ID" value="EPE32883.1"/>
    <property type="molecule type" value="Genomic_DNA"/>
</dbReference>
<protein>
    <recommendedName>
        <fullName evidence="1">Heterokaryon incompatibility domain-containing protein</fullName>
    </recommendedName>
</protein>
<dbReference type="STRING" id="1116229.S3E377"/>
<sequence length="804" mass="92884">MSTESEEQDEVAQNNPASGLLCSVCKEIDFESAVLHFQQYNGKNYSFKEIDRSFIQETKDDLVSKPSKTYKEYSEELTKYFLELDQRFLEKRLLEFKILEDKLQMGLDELRETAKYWAIFVGLTDDRNENEGKEECVICRVSRRLRLSNLSMPCEDDSRLYAWRLSDFWLSRHFIDGGGSLSTRSSKVLDAHFAGIDIAFLPWTLPDDLRDVDRVLRAALEEGMLVGILKRNRGKFLRLQIVPPKFDAMKAQKWLDACSKEHRSCNQPSKLPSLAPMMLINCEDLSIEKAQLGHQWVALSYVWSLATPEQGTLPARVIPRKGSTGLEVPQFIPNTIADAISVTLDLGYKYLWVDKYCIDQNNPAARSLQIAQMCEIYTEATLTIVAAADRIGLPGVGQTPRVPQANFTRGDTMVFSTTPGVRSQLRNSQWSSRGWTFQEEYFSGRRLYFTEHEMIFQCPQNLQCCDSIGGVEHATDFREKRLYDRRIQPGILHHDGIRFSTAIDMYSNPDRSKYDQVGELERFYIFVGEFSQRNLTNHNDTLDAFRGILQLFERMQPPLHNIQGIICLPFDDTKSAEEYLRTFVTALLWTSADDMVMSRNDAFPTWAWAGWKGKVEWSLWGSMFPYRSFISLISRIDVEDSSGHKVSLEKAAFFQDYRTCPTILNIHGYVVLYDLIEFADWDGKKTSHPTRYLERPLRFLYFRTKQYMTKLGKPLTELDGRFRNGSLEWLLLGEQRIQKPNAQEWQVEIWAMTIDWESSGSSDDKTAQRVMICSGLWTYKDVEPPNPSIELFSKDLVRKTVRLS</sequence>
<evidence type="ECO:0000259" key="1">
    <source>
        <dbReference type="Pfam" id="PF06985"/>
    </source>
</evidence>
<dbReference type="OrthoDB" id="5428863at2759"/>
<dbReference type="AlphaFoldDB" id="S3E377"/>
<gene>
    <name evidence="2" type="ORF">GLAREA_05895</name>
</gene>
<dbReference type="Pfam" id="PF06985">
    <property type="entry name" value="HET"/>
    <property type="match status" value="1"/>
</dbReference>
<keyword evidence="3" id="KW-1185">Reference proteome</keyword>
<dbReference type="PANTHER" id="PTHR33112">
    <property type="entry name" value="DOMAIN PROTEIN, PUTATIVE-RELATED"/>
    <property type="match status" value="1"/>
</dbReference>
<name>S3E377_GLAL2</name>
<dbReference type="RefSeq" id="XP_008079500.1">
    <property type="nucleotide sequence ID" value="XM_008081309.1"/>
</dbReference>
<dbReference type="InterPro" id="IPR010730">
    <property type="entry name" value="HET"/>
</dbReference>
<dbReference type="GeneID" id="19464949"/>
<evidence type="ECO:0000313" key="2">
    <source>
        <dbReference type="EMBL" id="EPE32883.1"/>
    </source>
</evidence>
<accession>S3E377</accession>
<reference evidence="2 3" key="1">
    <citation type="journal article" date="2013" name="BMC Genomics">
        <title>Genomics-driven discovery of the pneumocandin biosynthetic gene cluster in the fungus Glarea lozoyensis.</title>
        <authorList>
            <person name="Chen L."/>
            <person name="Yue Q."/>
            <person name="Zhang X."/>
            <person name="Xiang M."/>
            <person name="Wang C."/>
            <person name="Li S."/>
            <person name="Che Y."/>
            <person name="Ortiz-Lopez F.J."/>
            <person name="Bills G.F."/>
            <person name="Liu X."/>
            <person name="An Z."/>
        </authorList>
    </citation>
    <scope>NUCLEOTIDE SEQUENCE [LARGE SCALE GENOMIC DNA]</scope>
    <source>
        <strain evidence="3">ATCC 20868 / MF5171</strain>
    </source>
</reference>